<dbReference type="EMBL" id="CP002987">
    <property type="protein sequence ID" value="AFA48512.1"/>
    <property type="molecule type" value="Genomic_DNA"/>
</dbReference>
<sequence length="372" mass="41447">MKQFGITPKILQFEQCQEFCEHFQIGKGDLVFISDRTNEDYFKDKIGDDAICINYRKYVKGEPTDVMVEKIYADIKDFSYNRVFGIGGGTILDVAKLFALKNIVPVVDLFNKEFEIIKEKELILIPTTCGTGSEVTNISILELTAIHSKFGLAVDELYADYAVLVPELLNNLPMSVFATSSIDALIHAIESYTSPKANAFTQLYSLKAMEIILAGYQKIAQNGNEARQPLLKDFMIASTFAGIAFGNAGCAAVHAMSYPLGAVYHVPHGEANYVMFTEVYKTYQAINPDGAIKKLNGFLADILGCDANDVYNQIENLLNHIITKKALHEYGVTESDLVDFTEAVMTKQARLMANNYVPLSREQVLAIYKKLF</sequence>
<dbReference type="PANTHER" id="PTHR11496">
    <property type="entry name" value="ALCOHOL DEHYDROGENASE"/>
    <property type="match status" value="1"/>
</dbReference>
<dbReference type="RefSeq" id="WP_014356112.1">
    <property type="nucleotide sequence ID" value="NC_016894.1"/>
</dbReference>
<organism evidence="5 6">
    <name type="scientific">Acetobacterium woodii (strain ATCC 29683 / DSM 1030 / JCM 2381 / KCTC 1655 / WB1)</name>
    <dbReference type="NCBI Taxonomy" id="931626"/>
    <lineage>
        <taxon>Bacteria</taxon>
        <taxon>Bacillati</taxon>
        <taxon>Bacillota</taxon>
        <taxon>Clostridia</taxon>
        <taxon>Eubacteriales</taxon>
        <taxon>Eubacteriaceae</taxon>
        <taxon>Acetobacterium</taxon>
    </lineage>
</organism>
<reference evidence="6" key="1">
    <citation type="submission" date="2011-07" db="EMBL/GenBank/DDBJ databases">
        <title>Complete genome sequence of Acetobacterium woodii.</title>
        <authorList>
            <person name="Poehlein A."/>
            <person name="Schmidt S."/>
            <person name="Kaster A.-K."/>
            <person name="Goenrich M."/>
            <person name="Vollmers J."/>
            <person name="Thuermer A."/>
            <person name="Gottschalk G."/>
            <person name="Thauer R.K."/>
            <person name="Daniel R."/>
            <person name="Mueller V."/>
        </authorList>
    </citation>
    <scope>NUCLEOTIDE SEQUENCE [LARGE SCALE GENOMIC DNA]</scope>
    <source>
        <strain evidence="6">ATCC 29683 / DSM 1030 / JCM 2381 / KCTC 1655 / WB1</strain>
    </source>
</reference>
<dbReference type="EC" id="1.1.1.61" evidence="5"/>
<evidence type="ECO:0000313" key="6">
    <source>
        <dbReference type="Proteomes" id="UP000007177"/>
    </source>
</evidence>
<evidence type="ECO:0000259" key="4">
    <source>
        <dbReference type="Pfam" id="PF25137"/>
    </source>
</evidence>
<reference evidence="5 6" key="2">
    <citation type="journal article" date="2012" name="PLoS ONE">
        <title>An ancient pathway combining carbon dioxide fixation with the generation and utilization of a sodium ion gradient for ATP synthesis.</title>
        <authorList>
            <person name="Poehlein A."/>
            <person name="Schmidt S."/>
            <person name="Kaster A.K."/>
            <person name="Goenrich M."/>
            <person name="Vollmers J."/>
            <person name="Thurmer A."/>
            <person name="Bertsch J."/>
            <person name="Schuchmann K."/>
            <person name="Voigt B."/>
            <person name="Hecker M."/>
            <person name="Daniel R."/>
            <person name="Thauer R.K."/>
            <person name="Gottschalk G."/>
            <person name="Muller V."/>
        </authorList>
    </citation>
    <scope>NUCLEOTIDE SEQUENCE [LARGE SCALE GENOMIC DNA]</scope>
    <source>
        <strain evidence="6">ATCC 29683 / DSM 1030 / JCM 2381 / KCTC 1655 / WB1</strain>
    </source>
</reference>
<dbReference type="GO" id="GO:0004022">
    <property type="term" value="F:alcohol dehydrogenase (NAD+) activity"/>
    <property type="evidence" value="ECO:0007669"/>
    <property type="project" value="TreeGrafter"/>
</dbReference>
<dbReference type="Gene3D" id="1.20.1090.10">
    <property type="entry name" value="Dehydroquinate synthase-like - alpha domain"/>
    <property type="match status" value="1"/>
</dbReference>
<keyword evidence="2 5" id="KW-0560">Oxidoreductase</keyword>
<protein>
    <submittedName>
        <fullName evidence="5">NAD-dependent 4-hydroxybutyrate dehydrogenase</fullName>
        <ecNumber evidence="5">1.1.1.61</ecNumber>
    </submittedName>
</protein>
<evidence type="ECO:0000256" key="1">
    <source>
        <dbReference type="ARBA" id="ARBA00007358"/>
    </source>
</evidence>
<gene>
    <name evidence="5" type="ordered locus">Awo_c17320</name>
</gene>
<keyword evidence="6" id="KW-1185">Reference proteome</keyword>
<dbReference type="SUPFAM" id="SSF56796">
    <property type="entry name" value="Dehydroquinate synthase-like"/>
    <property type="match status" value="1"/>
</dbReference>
<feature type="domain" description="Fe-containing alcohol dehydrogenase-like C-terminal" evidence="4">
    <location>
        <begin position="178"/>
        <end position="371"/>
    </location>
</feature>
<dbReference type="PANTHER" id="PTHR11496:SF102">
    <property type="entry name" value="ALCOHOL DEHYDROGENASE 4"/>
    <property type="match status" value="1"/>
</dbReference>
<accession>H6LHY2</accession>
<proteinExistence type="inferred from homology"/>
<dbReference type="InterPro" id="IPR001670">
    <property type="entry name" value="ADH_Fe/GldA"/>
</dbReference>
<evidence type="ECO:0000313" key="5">
    <source>
        <dbReference type="EMBL" id="AFA48512.1"/>
    </source>
</evidence>
<dbReference type="Gene3D" id="3.40.50.1970">
    <property type="match status" value="1"/>
</dbReference>
<dbReference type="KEGG" id="awo:Awo_c17320"/>
<dbReference type="Pfam" id="PF25137">
    <property type="entry name" value="ADH_Fe_C"/>
    <property type="match status" value="1"/>
</dbReference>
<dbReference type="Proteomes" id="UP000007177">
    <property type="component" value="Chromosome"/>
</dbReference>
<name>H6LHY2_ACEWD</name>
<dbReference type="STRING" id="931626.Awo_c17320"/>
<evidence type="ECO:0000256" key="2">
    <source>
        <dbReference type="ARBA" id="ARBA00023002"/>
    </source>
</evidence>
<dbReference type="HOGENOM" id="CLU_007207_0_0_9"/>
<comment type="similarity">
    <text evidence="1">Belongs to the iron-containing alcohol dehydrogenase family.</text>
</comment>
<dbReference type="GO" id="GO:0047577">
    <property type="term" value="F:4-hydroxybutyrate dehydrogenase activity"/>
    <property type="evidence" value="ECO:0007669"/>
    <property type="project" value="UniProtKB-EC"/>
</dbReference>
<dbReference type="Pfam" id="PF00465">
    <property type="entry name" value="Fe-ADH"/>
    <property type="match status" value="1"/>
</dbReference>
<evidence type="ECO:0000259" key="3">
    <source>
        <dbReference type="Pfam" id="PF00465"/>
    </source>
</evidence>
<feature type="domain" description="Alcohol dehydrogenase iron-type/glycerol dehydrogenase GldA" evidence="3">
    <location>
        <begin position="40"/>
        <end position="165"/>
    </location>
</feature>
<dbReference type="AlphaFoldDB" id="H6LHY2"/>
<dbReference type="OrthoDB" id="9804734at2"/>
<dbReference type="InterPro" id="IPR039697">
    <property type="entry name" value="Alcohol_dehydrogenase_Fe"/>
</dbReference>
<dbReference type="CDD" id="cd14860">
    <property type="entry name" value="4HBD_NAD"/>
    <property type="match status" value="1"/>
</dbReference>
<dbReference type="InterPro" id="IPR056798">
    <property type="entry name" value="ADH_Fe_C"/>
</dbReference>
<dbReference type="eggNOG" id="COG1454">
    <property type="taxonomic scope" value="Bacteria"/>
</dbReference>
<dbReference type="GO" id="GO:0046872">
    <property type="term" value="F:metal ion binding"/>
    <property type="evidence" value="ECO:0007669"/>
    <property type="project" value="InterPro"/>
</dbReference>